<dbReference type="EMBL" id="JAWLKI010000005">
    <property type="protein sequence ID" value="MDV6307074.1"/>
    <property type="molecule type" value="Genomic_DNA"/>
</dbReference>
<evidence type="ECO:0000313" key="5">
    <source>
        <dbReference type="Proteomes" id="UP001185779"/>
    </source>
</evidence>
<evidence type="ECO:0000256" key="1">
    <source>
        <dbReference type="ARBA" id="ARBA00022801"/>
    </source>
</evidence>
<accession>A0ABU4DBG2</accession>
<dbReference type="RefSeq" id="WP_317505314.1">
    <property type="nucleotide sequence ID" value="NZ_JAWLKI010000005.1"/>
</dbReference>
<evidence type="ECO:0000256" key="2">
    <source>
        <dbReference type="ARBA" id="ARBA00038115"/>
    </source>
</evidence>
<comment type="caution">
    <text evidence="4">The sequence shown here is derived from an EMBL/GenBank/DDBJ whole genome shotgun (WGS) entry which is preliminary data.</text>
</comment>
<proteinExistence type="inferred from homology"/>
<dbReference type="Gene3D" id="3.40.50.1820">
    <property type="entry name" value="alpha/beta hydrolase"/>
    <property type="match status" value="1"/>
</dbReference>
<dbReference type="PANTHER" id="PTHR22946:SF9">
    <property type="entry name" value="POLYKETIDE TRANSFERASE AF380"/>
    <property type="match status" value="1"/>
</dbReference>
<dbReference type="InterPro" id="IPR050261">
    <property type="entry name" value="FrsA_esterase"/>
</dbReference>
<name>A0ABU4DBG2_9ACTN</name>
<evidence type="ECO:0000313" key="4">
    <source>
        <dbReference type="EMBL" id="MDV6307074.1"/>
    </source>
</evidence>
<comment type="similarity">
    <text evidence="2">Belongs to the AB hydrolase superfamily. FUS2 hydrolase family.</text>
</comment>
<keyword evidence="1 4" id="KW-0378">Hydrolase</keyword>
<dbReference type="InterPro" id="IPR000073">
    <property type="entry name" value="AB_hydrolase_1"/>
</dbReference>
<dbReference type="GO" id="GO:0016787">
    <property type="term" value="F:hydrolase activity"/>
    <property type="evidence" value="ECO:0007669"/>
    <property type="project" value="UniProtKB-KW"/>
</dbReference>
<dbReference type="InterPro" id="IPR029058">
    <property type="entry name" value="AB_hydrolase_fold"/>
</dbReference>
<dbReference type="SUPFAM" id="SSF53474">
    <property type="entry name" value="alpha/beta-Hydrolases"/>
    <property type="match status" value="1"/>
</dbReference>
<keyword evidence="5" id="KW-1185">Reference proteome</keyword>
<gene>
    <name evidence="4" type="ORF">R3P94_06940</name>
</gene>
<evidence type="ECO:0000259" key="3">
    <source>
        <dbReference type="Pfam" id="PF12697"/>
    </source>
</evidence>
<organism evidence="4 5">
    <name type="scientific">Gordonia amicalis</name>
    <dbReference type="NCBI Taxonomy" id="89053"/>
    <lineage>
        <taxon>Bacteria</taxon>
        <taxon>Bacillati</taxon>
        <taxon>Actinomycetota</taxon>
        <taxon>Actinomycetes</taxon>
        <taxon>Mycobacteriales</taxon>
        <taxon>Gordoniaceae</taxon>
        <taxon>Gordonia</taxon>
    </lineage>
</organism>
<dbReference type="PANTHER" id="PTHR22946">
    <property type="entry name" value="DIENELACTONE HYDROLASE DOMAIN-CONTAINING PROTEIN-RELATED"/>
    <property type="match status" value="1"/>
</dbReference>
<sequence>MIRTDIHVPSGEGFCAAWLYQPTPPRQEGTSRPVIVMAHGLGGVKEMRLDAFADRFTAMGYACLVFDYRHFGESSGEPRQLLDIDEQLQDWESAVAYARTLDGVDPDRVVLWGTSFAGGHVIITAARDTRVAAVIAQCPFTDGIASAWAIPTLSSIKITGRALRDAIGARFGRPPVMIPTYGPPGSTSLMSTPDSIAGITALIPEGSDIPEEVAARFGLVIVRHFPGRQARNVTCPIFFAICERDSVAPPRPTLRYAAQAPRSEIKLYDAGHFDIYVGDDFERNVSDQLDFLSRHVPVNPG</sequence>
<protein>
    <submittedName>
        <fullName evidence="4">Alpha/beta fold hydrolase</fullName>
    </submittedName>
</protein>
<dbReference type="Pfam" id="PF12697">
    <property type="entry name" value="Abhydrolase_6"/>
    <property type="match status" value="1"/>
</dbReference>
<reference evidence="4 5" key="1">
    <citation type="submission" date="2023-10" db="EMBL/GenBank/DDBJ databases">
        <title>Development of a sustainable strategy for remediation of hydrocarbon-contaminated territories based on the waste exchange concept.</title>
        <authorList>
            <person name="Krivoruchko A."/>
        </authorList>
    </citation>
    <scope>NUCLEOTIDE SEQUENCE [LARGE SCALE GENOMIC DNA]</scope>
    <source>
        <strain evidence="4 5">IEGM 1266</strain>
    </source>
</reference>
<dbReference type="Proteomes" id="UP001185779">
    <property type="component" value="Unassembled WGS sequence"/>
</dbReference>
<feature type="domain" description="AB hydrolase-1" evidence="3">
    <location>
        <begin position="35"/>
        <end position="273"/>
    </location>
</feature>